<evidence type="ECO:0000256" key="1">
    <source>
        <dbReference type="ARBA" id="ARBA00006484"/>
    </source>
</evidence>
<dbReference type="PROSITE" id="PS00061">
    <property type="entry name" value="ADH_SHORT"/>
    <property type="match status" value="1"/>
</dbReference>
<dbReference type="PANTHER" id="PTHR43391">
    <property type="entry name" value="RETINOL DEHYDROGENASE-RELATED"/>
    <property type="match status" value="1"/>
</dbReference>
<dbReference type="SUPFAM" id="SSF51735">
    <property type="entry name" value="NAD(P)-binding Rossmann-fold domains"/>
    <property type="match status" value="1"/>
</dbReference>
<keyword evidence="2" id="KW-0521">NADP</keyword>
<dbReference type="AlphaFoldDB" id="A0A8E2E324"/>
<dbReference type="InterPro" id="IPR036291">
    <property type="entry name" value="NAD(P)-bd_dom_sf"/>
</dbReference>
<dbReference type="EMBL" id="KV745217">
    <property type="protein sequence ID" value="OCK76365.1"/>
    <property type="molecule type" value="Genomic_DNA"/>
</dbReference>
<dbReference type="PRINTS" id="PR00080">
    <property type="entry name" value="SDRFAMILY"/>
</dbReference>
<feature type="non-terminal residue" evidence="5">
    <location>
        <position position="263"/>
    </location>
</feature>
<dbReference type="PRINTS" id="PR00081">
    <property type="entry name" value="GDHRDH"/>
</dbReference>
<dbReference type="InterPro" id="IPR002347">
    <property type="entry name" value="SDR_fam"/>
</dbReference>
<keyword evidence="6" id="KW-1185">Reference proteome</keyword>
<protein>
    <submittedName>
        <fullName evidence="5">NAD(P)-binding protein</fullName>
    </submittedName>
</protein>
<dbReference type="InterPro" id="IPR020904">
    <property type="entry name" value="Sc_DH/Rdtase_CS"/>
</dbReference>
<dbReference type="Pfam" id="PF00106">
    <property type="entry name" value="adh_short"/>
    <property type="match status" value="1"/>
</dbReference>
<sequence length="263" mass="28554">KTVLITGASSGIGLETAELFYSLGCNVAFICGRKRPPTDIPLDSPRTLVRNIDISSWDPLVSVFEDTIAKFGQIDIVCPNAGVAEPQDQYFNLKVDESGRPLEMDMRVFDVDMKGTSYTVALGMHYMKEKGGCICIMSSMAGYVGVPEMPNYSATKHGATALLRSLSRPAAQRNIALSLVAPSLIFTPGTFPDDYKPGREAYLKMREALAPTGLHISSSRTCALAVAYLVNGGLAMAGKGLLVDNDEINDLELDLHRARPEWF</sequence>
<evidence type="ECO:0000313" key="5">
    <source>
        <dbReference type="EMBL" id="OCK76365.1"/>
    </source>
</evidence>
<proteinExistence type="inferred from homology"/>
<accession>A0A8E2E324</accession>
<dbReference type="GO" id="GO:0016491">
    <property type="term" value="F:oxidoreductase activity"/>
    <property type="evidence" value="ECO:0007669"/>
    <property type="project" value="UniProtKB-KW"/>
</dbReference>
<name>A0A8E2E324_9PEZI</name>
<organism evidence="5 6">
    <name type="scientific">Lepidopterella palustris CBS 459.81</name>
    <dbReference type="NCBI Taxonomy" id="1314670"/>
    <lineage>
        <taxon>Eukaryota</taxon>
        <taxon>Fungi</taxon>
        <taxon>Dikarya</taxon>
        <taxon>Ascomycota</taxon>
        <taxon>Pezizomycotina</taxon>
        <taxon>Dothideomycetes</taxon>
        <taxon>Pleosporomycetidae</taxon>
        <taxon>Mytilinidiales</taxon>
        <taxon>Argynnaceae</taxon>
        <taxon>Lepidopterella</taxon>
    </lineage>
</organism>
<evidence type="ECO:0000256" key="3">
    <source>
        <dbReference type="ARBA" id="ARBA00023002"/>
    </source>
</evidence>
<feature type="non-terminal residue" evidence="5">
    <location>
        <position position="1"/>
    </location>
</feature>
<evidence type="ECO:0000313" key="6">
    <source>
        <dbReference type="Proteomes" id="UP000250266"/>
    </source>
</evidence>
<gene>
    <name evidence="5" type="ORF">K432DRAFT_281186</name>
</gene>
<dbReference type="Proteomes" id="UP000250266">
    <property type="component" value="Unassembled WGS sequence"/>
</dbReference>
<dbReference type="OrthoDB" id="37659at2759"/>
<comment type="similarity">
    <text evidence="1 4">Belongs to the short-chain dehydrogenases/reductases (SDR) family.</text>
</comment>
<evidence type="ECO:0000256" key="4">
    <source>
        <dbReference type="RuleBase" id="RU000363"/>
    </source>
</evidence>
<reference evidence="5 6" key="1">
    <citation type="journal article" date="2016" name="Nat. Commun.">
        <title>Ectomycorrhizal ecology is imprinted in the genome of the dominant symbiotic fungus Cenococcum geophilum.</title>
        <authorList>
            <consortium name="DOE Joint Genome Institute"/>
            <person name="Peter M."/>
            <person name="Kohler A."/>
            <person name="Ohm R.A."/>
            <person name="Kuo A."/>
            <person name="Krutzmann J."/>
            <person name="Morin E."/>
            <person name="Arend M."/>
            <person name="Barry K.W."/>
            <person name="Binder M."/>
            <person name="Choi C."/>
            <person name="Clum A."/>
            <person name="Copeland A."/>
            <person name="Grisel N."/>
            <person name="Haridas S."/>
            <person name="Kipfer T."/>
            <person name="LaButti K."/>
            <person name="Lindquist E."/>
            <person name="Lipzen A."/>
            <person name="Maire R."/>
            <person name="Meier B."/>
            <person name="Mihaltcheva S."/>
            <person name="Molinier V."/>
            <person name="Murat C."/>
            <person name="Poggeler S."/>
            <person name="Quandt C.A."/>
            <person name="Sperisen C."/>
            <person name="Tritt A."/>
            <person name="Tisserant E."/>
            <person name="Crous P.W."/>
            <person name="Henrissat B."/>
            <person name="Nehls U."/>
            <person name="Egli S."/>
            <person name="Spatafora J.W."/>
            <person name="Grigoriev I.V."/>
            <person name="Martin F.M."/>
        </authorList>
    </citation>
    <scope>NUCLEOTIDE SEQUENCE [LARGE SCALE GENOMIC DNA]</scope>
    <source>
        <strain evidence="5 6">CBS 459.81</strain>
    </source>
</reference>
<dbReference type="Gene3D" id="3.40.50.720">
    <property type="entry name" value="NAD(P)-binding Rossmann-like Domain"/>
    <property type="match status" value="1"/>
</dbReference>
<keyword evidence="3" id="KW-0560">Oxidoreductase</keyword>
<dbReference type="GO" id="GO:0005829">
    <property type="term" value="C:cytosol"/>
    <property type="evidence" value="ECO:0007669"/>
    <property type="project" value="TreeGrafter"/>
</dbReference>
<dbReference type="PANTHER" id="PTHR43391:SF14">
    <property type="entry name" value="DEHYDROGENASE_REDUCTASE SDR FAMILY PROTEIN 7-LIKE"/>
    <property type="match status" value="1"/>
</dbReference>
<evidence type="ECO:0000256" key="2">
    <source>
        <dbReference type="ARBA" id="ARBA00022857"/>
    </source>
</evidence>